<evidence type="ECO:0000259" key="4">
    <source>
        <dbReference type="PROSITE" id="PS50404"/>
    </source>
</evidence>
<proteinExistence type="inferred from homology"/>
<dbReference type="FunFam" id="3.40.30.10:FF:000258">
    <property type="entry name" value="Glutathione S-transferase"/>
    <property type="match status" value="1"/>
</dbReference>
<dbReference type="Gene3D" id="1.20.1050.10">
    <property type="match status" value="1"/>
</dbReference>
<dbReference type="Proteomes" id="UP000828390">
    <property type="component" value="Unassembled WGS sequence"/>
</dbReference>
<dbReference type="PROSITE" id="PS50404">
    <property type="entry name" value="GST_NTER"/>
    <property type="match status" value="1"/>
</dbReference>
<dbReference type="SFLD" id="SFLDS00019">
    <property type="entry name" value="Glutathione_Transferase_(cytos"/>
    <property type="match status" value="1"/>
</dbReference>
<evidence type="ECO:0000313" key="6">
    <source>
        <dbReference type="EMBL" id="KAH3881096.1"/>
    </source>
</evidence>
<dbReference type="GO" id="GO:0006749">
    <property type="term" value="P:glutathione metabolic process"/>
    <property type="evidence" value="ECO:0007669"/>
    <property type="project" value="TreeGrafter"/>
</dbReference>
<dbReference type="SUPFAM" id="SSF47616">
    <property type="entry name" value="GST C-terminal domain-like"/>
    <property type="match status" value="1"/>
</dbReference>
<dbReference type="GO" id="GO:0005212">
    <property type="term" value="F:structural constituent of eye lens"/>
    <property type="evidence" value="ECO:0007669"/>
    <property type="project" value="UniProtKB-KW"/>
</dbReference>
<accession>A0A9D4MSQ3</accession>
<keyword evidence="7" id="KW-1185">Reference proteome</keyword>
<reference evidence="6" key="1">
    <citation type="journal article" date="2019" name="bioRxiv">
        <title>The Genome of the Zebra Mussel, Dreissena polymorpha: A Resource for Invasive Species Research.</title>
        <authorList>
            <person name="McCartney M.A."/>
            <person name="Auch B."/>
            <person name="Kono T."/>
            <person name="Mallez S."/>
            <person name="Zhang Y."/>
            <person name="Obille A."/>
            <person name="Becker A."/>
            <person name="Abrahante J.E."/>
            <person name="Garbe J."/>
            <person name="Badalamenti J.P."/>
            <person name="Herman A."/>
            <person name="Mangelson H."/>
            <person name="Liachko I."/>
            <person name="Sullivan S."/>
            <person name="Sone E.D."/>
            <person name="Koren S."/>
            <person name="Silverstein K.A.T."/>
            <person name="Beckman K.B."/>
            <person name="Gohl D.M."/>
        </authorList>
    </citation>
    <scope>NUCLEOTIDE SEQUENCE</scope>
    <source>
        <strain evidence="6">Duluth1</strain>
        <tissue evidence="6">Whole animal</tissue>
    </source>
</reference>
<evidence type="ECO:0000256" key="2">
    <source>
        <dbReference type="ARBA" id="ARBA00022613"/>
    </source>
</evidence>
<evidence type="ECO:0008006" key="8">
    <source>
        <dbReference type="Google" id="ProtNLM"/>
    </source>
</evidence>
<sequence length="272" mass="30964">MGKGRAEGSSCRVTIGTAFVLCFLAILIAVGVGLIVHFSENRKFECVFPGIRSGDPTGQTTQEHSYKLFYFDWRGRGELSRMMFTAVGQSFVDRRIDFFKEWPGIKYTMPQYVVPVLEVDGRTNITQSMAITRYLARQFGMYGKNAQEMALVDQIIETVVDIFSGVLKFQETPNATERARVKAEFYKENCPKYLQFLENIVAEGGRDNFAVGDGLTLADLALHVYIEHTEAHVTPSDRPLLNNYTRLAENRRNTERIPKIRDYLANRPHTDL</sequence>
<evidence type="ECO:0000256" key="1">
    <source>
        <dbReference type="ARBA" id="ARBA00007409"/>
    </source>
</evidence>
<dbReference type="PANTHER" id="PTHR11571:SF150">
    <property type="entry name" value="GLUTATHIONE S-TRANSFERASE"/>
    <property type="match status" value="1"/>
</dbReference>
<keyword evidence="3" id="KW-0472">Membrane</keyword>
<keyword evidence="3" id="KW-0812">Transmembrane</keyword>
<keyword evidence="2" id="KW-0273">Eye lens protein</keyword>
<name>A0A9D4MSQ3_DREPO</name>
<comment type="caution">
    <text evidence="6">The sequence shown here is derived from an EMBL/GenBank/DDBJ whole genome shotgun (WGS) entry which is preliminary data.</text>
</comment>
<dbReference type="InterPro" id="IPR040079">
    <property type="entry name" value="Glutathione_S-Trfase"/>
</dbReference>
<dbReference type="InterPro" id="IPR010987">
    <property type="entry name" value="Glutathione-S-Trfase_C-like"/>
</dbReference>
<gene>
    <name evidence="6" type="ORF">DPMN_005020</name>
</gene>
<dbReference type="SFLD" id="SFLDG00363">
    <property type="entry name" value="AMPS_(cytGST):_Alpha-__Mu-__Pi"/>
    <property type="match status" value="1"/>
</dbReference>
<organism evidence="6 7">
    <name type="scientific">Dreissena polymorpha</name>
    <name type="common">Zebra mussel</name>
    <name type="synonym">Mytilus polymorpha</name>
    <dbReference type="NCBI Taxonomy" id="45954"/>
    <lineage>
        <taxon>Eukaryota</taxon>
        <taxon>Metazoa</taxon>
        <taxon>Spiralia</taxon>
        <taxon>Lophotrochozoa</taxon>
        <taxon>Mollusca</taxon>
        <taxon>Bivalvia</taxon>
        <taxon>Autobranchia</taxon>
        <taxon>Heteroconchia</taxon>
        <taxon>Euheterodonta</taxon>
        <taxon>Imparidentia</taxon>
        <taxon>Neoheterodontei</taxon>
        <taxon>Myida</taxon>
        <taxon>Dreissenoidea</taxon>
        <taxon>Dreissenidae</taxon>
        <taxon>Dreissena</taxon>
    </lineage>
</organism>
<dbReference type="PROSITE" id="PS50405">
    <property type="entry name" value="GST_CTER"/>
    <property type="match status" value="1"/>
</dbReference>
<dbReference type="InterPro" id="IPR036282">
    <property type="entry name" value="Glutathione-S-Trfase_C_sf"/>
</dbReference>
<feature type="domain" description="GST N-terminal" evidence="4">
    <location>
        <begin position="64"/>
        <end position="143"/>
    </location>
</feature>
<evidence type="ECO:0000256" key="3">
    <source>
        <dbReference type="SAM" id="Phobius"/>
    </source>
</evidence>
<reference evidence="6" key="2">
    <citation type="submission" date="2020-11" db="EMBL/GenBank/DDBJ databases">
        <authorList>
            <person name="McCartney M.A."/>
            <person name="Auch B."/>
            <person name="Kono T."/>
            <person name="Mallez S."/>
            <person name="Becker A."/>
            <person name="Gohl D.M."/>
            <person name="Silverstein K.A.T."/>
            <person name="Koren S."/>
            <person name="Bechman K.B."/>
            <person name="Herman A."/>
            <person name="Abrahante J.E."/>
            <person name="Garbe J."/>
        </authorList>
    </citation>
    <scope>NUCLEOTIDE SEQUENCE</scope>
    <source>
        <strain evidence="6">Duluth1</strain>
        <tissue evidence="6">Whole animal</tissue>
    </source>
</reference>
<keyword evidence="3" id="KW-1133">Transmembrane helix</keyword>
<comment type="similarity">
    <text evidence="1">Belongs to the GST superfamily.</text>
</comment>
<dbReference type="InterPro" id="IPR004046">
    <property type="entry name" value="GST_C"/>
</dbReference>
<dbReference type="InterPro" id="IPR004045">
    <property type="entry name" value="Glutathione_S-Trfase_N"/>
</dbReference>
<evidence type="ECO:0000259" key="5">
    <source>
        <dbReference type="PROSITE" id="PS50405"/>
    </source>
</evidence>
<dbReference type="InterPro" id="IPR036249">
    <property type="entry name" value="Thioredoxin-like_sf"/>
</dbReference>
<dbReference type="InterPro" id="IPR050213">
    <property type="entry name" value="GST_superfamily"/>
</dbReference>
<evidence type="ECO:0000313" key="7">
    <source>
        <dbReference type="Proteomes" id="UP000828390"/>
    </source>
</evidence>
<dbReference type="SFLD" id="SFLDG01205">
    <property type="entry name" value="AMPS.1"/>
    <property type="match status" value="1"/>
</dbReference>
<dbReference type="OrthoDB" id="414243at2759"/>
<dbReference type="EMBL" id="JAIWYP010000001">
    <property type="protein sequence ID" value="KAH3881096.1"/>
    <property type="molecule type" value="Genomic_DNA"/>
</dbReference>
<feature type="transmembrane region" description="Helical" evidence="3">
    <location>
        <begin position="12"/>
        <end position="36"/>
    </location>
</feature>
<dbReference type="Gene3D" id="3.40.30.10">
    <property type="entry name" value="Glutaredoxin"/>
    <property type="match status" value="1"/>
</dbReference>
<dbReference type="CDD" id="cd03192">
    <property type="entry name" value="GST_C_Sigma_like"/>
    <property type="match status" value="1"/>
</dbReference>
<dbReference type="SUPFAM" id="SSF52833">
    <property type="entry name" value="Thioredoxin-like"/>
    <property type="match status" value="1"/>
</dbReference>
<dbReference type="PANTHER" id="PTHR11571">
    <property type="entry name" value="GLUTATHIONE S-TRANSFERASE"/>
    <property type="match status" value="1"/>
</dbReference>
<dbReference type="CDD" id="cd03039">
    <property type="entry name" value="GST_N_Sigma_like"/>
    <property type="match status" value="1"/>
</dbReference>
<protein>
    <recommendedName>
        <fullName evidence="8">Glutathione S-transferase</fullName>
    </recommendedName>
</protein>
<dbReference type="GO" id="GO:0004364">
    <property type="term" value="F:glutathione transferase activity"/>
    <property type="evidence" value="ECO:0007669"/>
    <property type="project" value="TreeGrafter"/>
</dbReference>
<dbReference type="AlphaFoldDB" id="A0A9D4MSQ3"/>
<feature type="domain" description="GST C-terminal" evidence="5">
    <location>
        <begin position="145"/>
        <end position="272"/>
    </location>
</feature>
<dbReference type="Pfam" id="PF14497">
    <property type="entry name" value="GST_C_3"/>
    <property type="match status" value="1"/>
</dbReference>